<dbReference type="Pfam" id="PF01880">
    <property type="entry name" value="Desulfoferrodox"/>
    <property type="match status" value="1"/>
</dbReference>
<gene>
    <name evidence="13" type="ORF">H8J70_05670</name>
</gene>
<evidence type="ECO:0000259" key="11">
    <source>
        <dbReference type="Pfam" id="PF01880"/>
    </source>
</evidence>
<dbReference type="EC" id="1.15.1.2" evidence="2"/>
<comment type="catalytic activity">
    <reaction evidence="10">
        <text>reduced [rubredoxin] + superoxide + 2 H(+) = oxidized [rubredoxin] + H2O2</text>
        <dbReference type="Rhea" id="RHEA:21324"/>
        <dbReference type="Rhea" id="RHEA-COMP:10302"/>
        <dbReference type="Rhea" id="RHEA-COMP:10303"/>
        <dbReference type="ChEBI" id="CHEBI:15378"/>
        <dbReference type="ChEBI" id="CHEBI:16240"/>
        <dbReference type="ChEBI" id="CHEBI:18421"/>
        <dbReference type="ChEBI" id="CHEBI:29033"/>
        <dbReference type="ChEBI" id="CHEBI:29034"/>
        <dbReference type="EC" id="1.15.1.2"/>
    </reaction>
</comment>
<keyword evidence="6" id="KW-0249">Electron transport</keyword>
<protein>
    <recommendedName>
        <fullName evidence="3">Desulfoferrodoxin</fullName>
        <ecNumber evidence="2">1.15.1.2</ecNumber>
    </recommendedName>
    <alternativeName>
        <fullName evidence="9">Superoxide reductase</fullName>
    </alternativeName>
</protein>
<reference evidence="13 14" key="1">
    <citation type="submission" date="2020-08" db="EMBL/GenBank/DDBJ databases">
        <authorList>
            <person name="Liu C."/>
            <person name="Sun Q."/>
        </authorList>
    </citation>
    <scope>NUCLEOTIDE SEQUENCE [LARGE SCALE GENOMIC DNA]</scope>
    <source>
        <strain evidence="13 14">NSJ-59</strain>
    </source>
</reference>
<feature type="domain" description="Desulfoferrodoxin ferrous iron-binding" evidence="11">
    <location>
        <begin position="41"/>
        <end position="122"/>
    </location>
</feature>
<dbReference type="PANTHER" id="PTHR36541:SF1">
    <property type="entry name" value="SUPEROXIDE REDUCTASE-RELATED"/>
    <property type="match status" value="1"/>
</dbReference>
<proteinExistence type="inferred from homology"/>
<dbReference type="Pfam" id="PF06397">
    <property type="entry name" value="Desulfoferrod_N"/>
    <property type="match status" value="1"/>
</dbReference>
<evidence type="ECO:0000256" key="6">
    <source>
        <dbReference type="ARBA" id="ARBA00022982"/>
    </source>
</evidence>
<dbReference type="PANTHER" id="PTHR36541">
    <property type="entry name" value="SUPEROXIDE REDUCTASE-RELATED"/>
    <property type="match status" value="1"/>
</dbReference>
<dbReference type="InterPro" id="IPR036073">
    <property type="entry name" value="Desulfoferrodoxin_Fe-bd_dom_sf"/>
</dbReference>
<name>A0ABR6VHK7_9FIRM</name>
<keyword evidence="14" id="KW-1185">Reference proteome</keyword>
<dbReference type="NCBIfam" id="TIGR00332">
    <property type="entry name" value="neela_ferrous"/>
    <property type="match status" value="1"/>
</dbReference>
<keyword evidence="7" id="KW-0408">Iron</keyword>
<dbReference type="InterPro" id="IPR038094">
    <property type="entry name" value="Desulfoferrodoxin_N_sf"/>
</dbReference>
<feature type="domain" description="Desulfoferrodoxin N-terminal" evidence="12">
    <location>
        <begin position="4"/>
        <end position="35"/>
    </location>
</feature>
<evidence type="ECO:0000256" key="9">
    <source>
        <dbReference type="ARBA" id="ARBA00031398"/>
    </source>
</evidence>
<keyword evidence="4" id="KW-0813">Transport</keyword>
<comment type="similarity">
    <text evidence="1">Belongs to the desulfoferrodoxin family.</text>
</comment>
<evidence type="ECO:0000259" key="12">
    <source>
        <dbReference type="Pfam" id="PF06397"/>
    </source>
</evidence>
<dbReference type="NCBIfam" id="TIGR00319">
    <property type="entry name" value="desulf_FeS4"/>
    <property type="match status" value="1"/>
</dbReference>
<accession>A0ABR6VHK7</accession>
<evidence type="ECO:0000256" key="4">
    <source>
        <dbReference type="ARBA" id="ARBA00022448"/>
    </source>
</evidence>
<evidence type="ECO:0000256" key="1">
    <source>
        <dbReference type="ARBA" id="ARBA00005941"/>
    </source>
</evidence>
<evidence type="ECO:0000256" key="2">
    <source>
        <dbReference type="ARBA" id="ARBA00012679"/>
    </source>
</evidence>
<evidence type="ECO:0000256" key="7">
    <source>
        <dbReference type="ARBA" id="ARBA00023004"/>
    </source>
</evidence>
<dbReference type="EMBL" id="JACOGK010000013">
    <property type="protein sequence ID" value="MBC3536735.1"/>
    <property type="molecule type" value="Genomic_DNA"/>
</dbReference>
<evidence type="ECO:0000313" key="13">
    <source>
        <dbReference type="EMBL" id="MBC3536735.1"/>
    </source>
</evidence>
<dbReference type="Gene3D" id="2.60.40.730">
    <property type="entry name" value="SOR catalytic domain"/>
    <property type="match status" value="1"/>
</dbReference>
<organism evidence="13 14">
    <name type="scientific">Megasphaera hominis</name>
    <dbReference type="NCBI Taxonomy" id="159836"/>
    <lineage>
        <taxon>Bacteria</taxon>
        <taxon>Bacillati</taxon>
        <taxon>Bacillota</taxon>
        <taxon>Negativicutes</taxon>
        <taxon>Veillonellales</taxon>
        <taxon>Veillonellaceae</taxon>
        <taxon>Megasphaera</taxon>
    </lineage>
</organism>
<dbReference type="InterPro" id="IPR004462">
    <property type="entry name" value="Desulfoferrodoxin_N"/>
</dbReference>
<dbReference type="SUPFAM" id="SSF49367">
    <property type="entry name" value="Superoxide reductase-like"/>
    <property type="match status" value="1"/>
</dbReference>
<keyword evidence="5" id="KW-0479">Metal-binding</keyword>
<dbReference type="SUPFAM" id="SSF57802">
    <property type="entry name" value="Rubredoxin-like"/>
    <property type="match status" value="1"/>
</dbReference>
<dbReference type="CDD" id="cd00974">
    <property type="entry name" value="DSRD"/>
    <property type="match status" value="1"/>
</dbReference>
<evidence type="ECO:0000256" key="10">
    <source>
        <dbReference type="ARBA" id="ARBA00047448"/>
    </source>
</evidence>
<dbReference type="Gene3D" id="2.20.28.100">
    <property type="entry name" value="Desulphoferrodoxin, N-terminal domain"/>
    <property type="match status" value="1"/>
</dbReference>
<sequence>MAVEFYKCELCGNIIAVIKSGGGTNLTCCGQPMVHLVPGSVDAATEKHTPAVEKGDKMMHVTVGSVEHPMLDNHYIEWIALASEGKLLFKYLKPGEKPETEFHLVGSGTVYAYCNLHGLWKTEI</sequence>
<comment type="function">
    <text evidence="8">Catalyzes the one-electron reduction of superoxide anion radical to hydrogen peroxide at a nonheme ferrous iron center. Plays a fundamental role in case of oxidative stress via its superoxide detoxification activity.</text>
</comment>
<evidence type="ECO:0000256" key="8">
    <source>
        <dbReference type="ARBA" id="ARBA00024690"/>
    </source>
</evidence>
<dbReference type="Proteomes" id="UP000606870">
    <property type="component" value="Unassembled WGS sequence"/>
</dbReference>
<comment type="caution">
    <text evidence="13">The sequence shown here is derived from an EMBL/GenBank/DDBJ whole genome shotgun (WGS) entry which is preliminary data.</text>
</comment>
<evidence type="ECO:0000256" key="3">
    <source>
        <dbReference type="ARBA" id="ARBA00014839"/>
    </source>
</evidence>
<evidence type="ECO:0000256" key="5">
    <source>
        <dbReference type="ARBA" id="ARBA00022723"/>
    </source>
</evidence>
<dbReference type="InterPro" id="IPR002742">
    <property type="entry name" value="Desulfoferrodoxin_Fe-bd_dom"/>
</dbReference>
<dbReference type="RefSeq" id="WP_186502890.1">
    <property type="nucleotide sequence ID" value="NZ_JACOGK010000013.1"/>
</dbReference>
<dbReference type="InterPro" id="IPR051233">
    <property type="entry name" value="Desulfoferrodoxin_SOR"/>
</dbReference>
<evidence type="ECO:0000313" key="14">
    <source>
        <dbReference type="Proteomes" id="UP000606870"/>
    </source>
</evidence>